<dbReference type="PROSITE" id="PS50056">
    <property type="entry name" value="TYR_PHOSPHATASE_2"/>
    <property type="match status" value="1"/>
</dbReference>
<dbReference type="Pfam" id="PF22785">
    <property type="entry name" value="Tc-R-P"/>
    <property type="match status" value="1"/>
</dbReference>
<accession>A0ABN1U8J7</accession>
<organism evidence="2 3">
    <name type="scientific">Kitasatospora arboriphila</name>
    <dbReference type="NCBI Taxonomy" id="258052"/>
    <lineage>
        <taxon>Bacteria</taxon>
        <taxon>Bacillati</taxon>
        <taxon>Actinomycetota</taxon>
        <taxon>Actinomycetes</taxon>
        <taxon>Kitasatosporales</taxon>
        <taxon>Streptomycetaceae</taxon>
        <taxon>Kitasatospora</taxon>
    </lineage>
</organism>
<feature type="domain" description="Tyrosine specific protein phosphatases" evidence="1">
    <location>
        <begin position="85"/>
        <end position="152"/>
    </location>
</feature>
<dbReference type="RefSeq" id="WP_344628044.1">
    <property type="nucleotide sequence ID" value="NZ_BAAALD010000135.1"/>
</dbReference>
<dbReference type="InterPro" id="IPR029021">
    <property type="entry name" value="Prot-tyrosine_phosphatase-like"/>
</dbReference>
<dbReference type="SUPFAM" id="SSF52799">
    <property type="entry name" value="(Phosphotyrosine protein) phosphatases II"/>
    <property type="match status" value="1"/>
</dbReference>
<reference evidence="2 3" key="1">
    <citation type="journal article" date="2019" name="Int. J. Syst. Evol. Microbiol.">
        <title>The Global Catalogue of Microorganisms (GCM) 10K type strain sequencing project: providing services to taxonomists for standard genome sequencing and annotation.</title>
        <authorList>
            <consortium name="The Broad Institute Genomics Platform"/>
            <consortium name="The Broad Institute Genome Sequencing Center for Infectious Disease"/>
            <person name="Wu L."/>
            <person name="Ma J."/>
        </authorList>
    </citation>
    <scope>NUCLEOTIDE SEQUENCE [LARGE SCALE GENOMIC DNA]</scope>
    <source>
        <strain evidence="2 3">JCM 13002</strain>
    </source>
</reference>
<name>A0ABN1U8J7_9ACTN</name>
<evidence type="ECO:0000259" key="1">
    <source>
        <dbReference type="PROSITE" id="PS50056"/>
    </source>
</evidence>
<evidence type="ECO:0000313" key="2">
    <source>
        <dbReference type="EMBL" id="GAA1123003.1"/>
    </source>
</evidence>
<gene>
    <name evidence="2" type="ORF">GCM10009663_72880</name>
</gene>
<evidence type="ECO:0000313" key="3">
    <source>
        <dbReference type="Proteomes" id="UP001499987"/>
    </source>
</evidence>
<dbReference type="InterPro" id="IPR000387">
    <property type="entry name" value="Tyr_Pase_dom"/>
</dbReference>
<comment type="caution">
    <text evidence="2">The sequence shown here is derived from an EMBL/GenBank/DDBJ whole genome shotgun (WGS) entry which is preliminary data.</text>
</comment>
<dbReference type="Gene3D" id="3.90.190.10">
    <property type="entry name" value="Protein tyrosine phosphatase superfamily"/>
    <property type="match status" value="1"/>
</dbReference>
<proteinExistence type="predicted"/>
<sequence length="164" mass="17165">MRASLFTVDLPGPGRLSTMARPRGHDWLPDEMAALAAAGADVLVCALTADEREELGLTAEPELATAAGLEYVALPIPDRTVPDPAAVLPVLHHLTARLHHGAHVVTHCRAGIGRSSLLAVSLLVLGGTPPGTAWAAVERARGLAVPDTPDQRAWPTALLLRHTA</sequence>
<dbReference type="EMBL" id="BAAALD010000135">
    <property type="protein sequence ID" value="GAA1123003.1"/>
    <property type="molecule type" value="Genomic_DNA"/>
</dbReference>
<keyword evidence="3" id="KW-1185">Reference proteome</keyword>
<dbReference type="Proteomes" id="UP001499987">
    <property type="component" value="Unassembled WGS sequence"/>
</dbReference>
<protein>
    <submittedName>
        <fullName evidence="2">Tyrosine protein phosphatase</fullName>
    </submittedName>
</protein>